<dbReference type="InParanoid" id="A0A067P309"/>
<dbReference type="Proteomes" id="UP000027265">
    <property type="component" value="Unassembled WGS sequence"/>
</dbReference>
<proteinExistence type="predicted"/>
<dbReference type="AlphaFoldDB" id="A0A067P309"/>
<name>A0A067P309_9AGAM</name>
<sequence>MSLTQLEYLAIAPHRFISLIRKSLNNGHKKMIPISTRLLNLDSPSGLPPPRLTTLRLLPGGRFLLTGSQHSYTVDIWDLGCTPSALIPAFAIASVAVSSFLPEDERRSQFLVQPLEDGSGFYVLVVSAEWSWEREEMDLQFTVLAVEPLSLPPRFEIIAQLTTTNGEFPRIFLTTRVVGWAGYTSVNLWDFHRDSHSRFALDRTTTQIVCTSDCVWFVGYGVQQAVIYPARQLDAAAGGTIPIESSLQTYDLGEMPQGPVYILPPGGFDSSYLDLLTLRPPTTIYHYLLPPPTSLPNVGESKPALLRKFTFGDPGLTNYSTDVRVSSTSWDGEKALVVWYKQTKGIYAALPKLKENETEAELESVQLWRDPEHYQRKTLFDWSPLLGRLVLMTPEYEIRVMDFVPPLS</sequence>
<gene>
    <name evidence="1" type="ORF">JAAARDRAFT_200949</name>
</gene>
<organism evidence="1 2">
    <name type="scientific">Jaapia argillacea MUCL 33604</name>
    <dbReference type="NCBI Taxonomy" id="933084"/>
    <lineage>
        <taxon>Eukaryota</taxon>
        <taxon>Fungi</taxon>
        <taxon>Dikarya</taxon>
        <taxon>Basidiomycota</taxon>
        <taxon>Agaricomycotina</taxon>
        <taxon>Agaricomycetes</taxon>
        <taxon>Agaricomycetidae</taxon>
        <taxon>Jaapiales</taxon>
        <taxon>Jaapiaceae</taxon>
        <taxon>Jaapia</taxon>
    </lineage>
</organism>
<dbReference type="OrthoDB" id="3070325at2759"/>
<evidence type="ECO:0000313" key="1">
    <source>
        <dbReference type="EMBL" id="KDQ49308.1"/>
    </source>
</evidence>
<dbReference type="HOGENOM" id="CLU_622652_0_0_1"/>
<evidence type="ECO:0000313" key="2">
    <source>
        <dbReference type="Proteomes" id="UP000027265"/>
    </source>
</evidence>
<keyword evidence="2" id="KW-1185">Reference proteome</keyword>
<protein>
    <submittedName>
        <fullName evidence="1">Uncharacterized protein</fullName>
    </submittedName>
</protein>
<accession>A0A067P309</accession>
<reference evidence="2" key="1">
    <citation type="journal article" date="2014" name="Proc. Natl. Acad. Sci. U.S.A.">
        <title>Extensive sampling of basidiomycete genomes demonstrates inadequacy of the white-rot/brown-rot paradigm for wood decay fungi.</title>
        <authorList>
            <person name="Riley R."/>
            <person name="Salamov A.A."/>
            <person name="Brown D.W."/>
            <person name="Nagy L.G."/>
            <person name="Floudas D."/>
            <person name="Held B.W."/>
            <person name="Levasseur A."/>
            <person name="Lombard V."/>
            <person name="Morin E."/>
            <person name="Otillar R."/>
            <person name="Lindquist E.A."/>
            <person name="Sun H."/>
            <person name="LaButti K.M."/>
            <person name="Schmutz J."/>
            <person name="Jabbour D."/>
            <person name="Luo H."/>
            <person name="Baker S.E."/>
            <person name="Pisabarro A.G."/>
            <person name="Walton J.D."/>
            <person name="Blanchette R.A."/>
            <person name="Henrissat B."/>
            <person name="Martin F."/>
            <person name="Cullen D."/>
            <person name="Hibbett D.S."/>
            <person name="Grigoriev I.V."/>
        </authorList>
    </citation>
    <scope>NUCLEOTIDE SEQUENCE [LARGE SCALE GENOMIC DNA]</scope>
    <source>
        <strain evidence="2">MUCL 33604</strain>
    </source>
</reference>
<dbReference type="EMBL" id="KL197789">
    <property type="protein sequence ID" value="KDQ49308.1"/>
    <property type="molecule type" value="Genomic_DNA"/>
</dbReference>